<feature type="region of interest" description="Disordered" evidence="1">
    <location>
        <begin position="87"/>
        <end position="106"/>
    </location>
</feature>
<dbReference type="KEGG" id="snk:CP967_01225"/>
<evidence type="ECO:0000256" key="1">
    <source>
        <dbReference type="SAM" id="MobiDB-lite"/>
    </source>
</evidence>
<keyword evidence="4" id="KW-1185">Reference proteome</keyword>
<dbReference type="Pfam" id="PF01653">
    <property type="entry name" value="DNA_ligase_aden"/>
    <property type="match status" value="1"/>
</dbReference>
<feature type="compositionally biased region" description="Basic residues" evidence="1">
    <location>
        <begin position="9"/>
        <end position="24"/>
    </location>
</feature>
<dbReference type="InterPro" id="IPR013839">
    <property type="entry name" value="DNAligase_adenylation"/>
</dbReference>
<feature type="region of interest" description="Disordered" evidence="1">
    <location>
        <begin position="1"/>
        <end position="29"/>
    </location>
</feature>
<accession>A0A5J6F376</accession>
<evidence type="ECO:0000313" key="4">
    <source>
        <dbReference type="Proteomes" id="UP000326178"/>
    </source>
</evidence>
<dbReference type="OrthoDB" id="9759736at2"/>
<gene>
    <name evidence="3" type="ORF">CP967_01225</name>
</gene>
<proteinExistence type="predicted"/>
<name>A0A5J6F376_9ACTN</name>
<sequence>MRGDPPVRRDRHHRRAGRLAHHPHTVPMQSLDKVNTPAELLAWEASLQRRLGGPVTGGYVVDVKLDGFAVAARYQRGRLVKLVGRGDGRQGEDWSHAIGTITGLPQ</sequence>
<feature type="domain" description="NAD-dependent DNA ligase adenylation" evidence="2">
    <location>
        <begin position="19"/>
        <end position="105"/>
    </location>
</feature>
<dbReference type="EMBL" id="CP023702">
    <property type="protein sequence ID" value="QEU70759.1"/>
    <property type="molecule type" value="Genomic_DNA"/>
</dbReference>
<organism evidence="3 4">
    <name type="scientific">Streptomyces nitrosporeus</name>
    <dbReference type="NCBI Taxonomy" id="28894"/>
    <lineage>
        <taxon>Bacteria</taxon>
        <taxon>Bacillati</taxon>
        <taxon>Actinomycetota</taxon>
        <taxon>Actinomycetes</taxon>
        <taxon>Kitasatosporales</taxon>
        <taxon>Streptomycetaceae</taxon>
        <taxon>Streptomyces</taxon>
    </lineage>
</organism>
<dbReference type="SUPFAM" id="SSF56091">
    <property type="entry name" value="DNA ligase/mRNA capping enzyme, catalytic domain"/>
    <property type="match status" value="1"/>
</dbReference>
<dbReference type="AlphaFoldDB" id="A0A5J6F376"/>
<dbReference type="Proteomes" id="UP000326178">
    <property type="component" value="Chromosome"/>
</dbReference>
<dbReference type="Gene3D" id="3.30.470.30">
    <property type="entry name" value="DNA ligase/mRNA capping enzyme"/>
    <property type="match status" value="1"/>
</dbReference>
<evidence type="ECO:0000259" key="2">
    <source>
        <dbReference type="Pfam" id="PF01653"/>
    </source>
</evidence>
<dbReference type="GO" id="GO:0003911">
    <property type="term" value="F:DNA ligase (NAD+) activity"/>
    <property type="evidence" value="ECO:0007669"/>
    <property type="project" value="InterPro"/>
</dbReference>
<protein>
    <recommendedName>
        <fullName evidence="2">NAD-dependent DNA ligase adenylation domain-containing protein</fullName>
    </recommendedName>
</protein>
<reference evidence="3 4" key="1">
    <citation type="submission" date="2017-09" db="EMBL/GenBank/DDBJ databases">
        <authorList>
            <person name="Lee N."/>
            <person name="Cho B.-K."/>
        </authorList>
    </citation>
    <scope>NUCLEOTIDE SEQUENCE [LARGE SCALE GENOMIC DNA]</scope>
    <source>
        <strain evidence="3 4">ATCC 12769</strain>
    </source>
</reference>
<evidence type="ECO:0000313" key="3">
    <source>
        <dbReference type="EMBL" id="QEU70759.1"/>
    </source>
</evidence>